<dbReference type="SUPFAM" id="SSF53474">
    <property type="entry name" value="alpha/beta-Hydrolases"/>
    <property type="match status" value="1"/>
</dbReference>
<sequence>MMKVSMKLLAHVILATFVFFSVGYAEEGPSFKAKVARLLMGESGGDRLFYYPTKKQPHTPGKYGYKYEDVYFKSEDGTKLHGWFLPSKYGAQKAKGTIVFSHGNAGALGHHFYFTYWMVREGYNVFMYDYRGYGSSGGKVSRKGLVEDAQAAFRYIVTRVDIDQDKLVSFGHSLGGAKSIAALAANAPEGLRAVIVDSTFNSYVEMAEIIAGDTGKNIVSGSYEPGKLIAKLPKVPLLVVHGTLDRTIPLSQAEKLFQSAHQPKTLFKVEGAGHTSTLIINQEEYRKKLLVWLDAAMEKEKIAF</sequence>
<gene>
    <name evidence="2" type="ORF">SAMN02745181_3705</name>
</gene>
<dbReference type="InterPro" id="IPR022742">
    <property type="entry name" value="Hydrolase_4"/>
</dbReference>
<dbReference type="AlphaFoldDB" id="A0A1M6RWV3"/>
<dbReference type="STRING" id="1123071.SAMN02745181_3705"/>
<protein>
    <recommendedName>
        <fullName evidence="1">Serine aminopeptidase S33 domain-containing protein</fullName>
    </recommendedName>
</protein>
<dbReference type="Proteomes" id="UP000184510">
    <property type="component" value="Unassembled WGS sequence"/>
</dbReference>
<accession>A0A1M6RWV3</accession>
<dbReference type="FunCoup" id="A0A1M6RWV3">
    <property type="interactions" value="326"/>
</dbReference>
<evidence type="ECO:0000313" key="3">
    <source>
        <dbReference type="Proteomes" id="UP000184510"/>
    </source>
</evidence>
<dbReference type="Pfam" id="PF12146">
    <property type="entry name" value="Hydrolase_4"/>
    <property type="match status" value="1"/>
</dbReference>
<dbReference type="EMBL" id="FQYR01000008">
    <property type="protein sequence ID" value="SHK36920.1"/>
    <property type="molecule type" value="Genomic_DNA"/>
</dbReference>
<proteinExistence type="predicted"/>
<organism evidence="2 3">
    <name type="scientific">Rubritalea squalenifaciens DSM 18772</name>
    <dbReference type="NCBI Taxonomy" id="1123071"/>
    <lineage>
        <taxon>Bacteria</taxon>
        <taxon>Pseudomonadati</taxon>
        <taxon>Verrucomicrobiota</taxon>
        <taxon>Verrucomicrobiia</taxon>
        <taxon>Verrucomicrobiales</taxon>
        <taxon>Rubritaleaceae</taxon>
        <taxon>Rubritalea</taxon>
    </lineage>
</organism>
<dbReference type="Gene3D" id="3.40.50.1820">
    <property type="entry name" value="alpha/beta hydrolase"/>
    <property type="match status" value="1"/>
</dbReference>
<name>A0A1M6RWV3_9BACT</name>
<evidence type="ECO:0000313" key="2">
    <source>
        <dbReference type="EMBL" id="SHK36920.1"/>
    </source>
</evidence>
<feature type="domain" description="Serine aminopeptidase S33" evidence="1">
    <location>
        <begin position="92"/>
        <end position="199"/>
    </location>
</feature>
<dbReference type="InterPro" id="IPR029058">
    <property type="entry name" value="AB_hydrolase_fold"/>
</dbReference>
<reference evidence="2 3" key="1">
    <citation type="submission" date="2016-11" db="EMBL/GenBank/DDBJ databases">
        <authorList>
            <person name="Jaros S."/>
            <person name="Januszkiewicz K."/>
            <person name="Wedrychowicz H."/>
        </authorList>
    </citation>
    <scope>NUCLEOTIDE SEQUENCE [LARGE SCALE GENOMIC DNA]</scope>
    <source>
        <strain evidence="2 3">DSM 18772</strain>
    </source>
</reference>
<dbReference type="InParanoid" id="A0A1M6RWV3"/>
<keyword evidence="3" id="KW-1185">Reference proteome</keyword>
<dbReference type="PANTHER" id="PTHR12277">
    <property type="entry name" value="ALPHA/BETA HYDROLASE DOMAIN-CONTAINING PROTEIN"/>
    <property type="match status" value="1"/>
</dbReference>
<evidence type="ECO:0000259" key="1">
    <source>
        <dbReference type="Pfam" id="PF12146"/>
    </source>
</evidence>
<dbReference type="PANTHER" id="PTHR12277:SF81">
    <property type="entry name" value="PROTEIN ABHD13"/>
    <property type="match status" value="1"/>
</dbReference>